<dbReference type="RefSeq" id="WP_107754845.1">
    <property type="nucleotide sequence ID" value="NZ_QBKF01000017.1"/>
</dbReference>
<accession>A0A2T7UMD7</accession>
<gene>
    <name evidence="2" type="ORF">DDE23_18765</name>
</gene>
<dbReference type="InterPro" id="IPR009061">
    <property type="entry name" value="DNA-bd_dom_put_sf"/>
</dbReference>
<dbReference type="AlphaFoldDB" id="A0A2T7UMD7"/>
<dbReference type="InterPro" id="IPR009057">
    <property type="entry name" value="Homeodomain-like_sf"/>
</dbReference>
<dbReference type="InterPro" id="IPR003314">
    <property type="entry name" value="Mu-type_HTH"/>
</dbReference>
<reference evidence="2 3" key="1">
    <citation type="journal article" date="2011" name="Syst. Appl. Microbiol.">
        <title>Defluviimonas denitrificans gen. nov., sp. nov., and Pararhodobacter aggregans gen. nov., sp. nov., non-phototrophic Rhodobacteraceae from the biofilter of a marine aquaculture.</title>
        <authorList>
            <person name="Foesel B.U."/>
            <person name="Drake H.L."/>
            <person name="Schramm A."/>
        </authorList>
    </citation>
    <scope>NUCLEOTIDE SEQUENCE [LARGE SCALE GENOMIC DNA]</scope>
    <source>
        <strain evidence="2 3">D1-19</strain>
    </source>
</reference>
<dbReference type="InterPro" id="IPR015126">
    <property type="entry name" value="Mu_I-gamma"/>
</dbReference>
<name>A0A2T7UMD7_9RHOB</name>
<dbReference type="InterPro" id="IPR036388">
    <property type="entry name" value="WH-like_DNA-bd_sf"/>
</dbReference>
<dbReference type="GO" id="GO:0003677">
    <property type="term" value="F:DNA binding"/>
    <property type="evidence" value="ECO:0007669"/>
    <property type="project" value="InterPro"/>
</dbReference>
<dbReference type="SUPFAM" id="SSF46955">
    <property type="entry name" value="Putative DNA-binding domain"/>
    <property type="match status" value="1"/>
</dbReference>
<dbReference type="Proteomes" id="UP000244810">
    <property type="component" value="Unassembled WGS sequence"/>
</dbReference>
<dbReference type="SUPFAM" id="SSF46689">
    <property type="entry name" value="Homeodomain-like"/>
    <property type="match status" value="2"/>
</dbReference>
<dbReference type="Gene3D" id="1.10.10.10">
    <property type="entry name" value="Winged helix-like DNA-binding domain superfamily/Winged helix DNA-binding domain"/>
    <property type="match status" value="1"/>
</dbReference>
<evidence type="ECO:0000313" key="3">
    <source>
        <dbReference type="Proteomes" id="UP000244810"/>
    </source>
</evidence>
<protein>
    <recommendedName>
        <fullName evidence="1">HTH Mu-type domain-containing protein</fullName>
    </recommendedName>
</protein>
<proteinExistence type="predicted"/>
<feature type="domain" description="HTH Mu-type" evidence="1">
    <location>
        <begin position="9"/>
        <end position="80"/>
    </location>
</feature>
<dbReference type="Gene3D" id="1.10.10.60">
    <property type="entry name" value="Homeodomain-like"/>
    <property type="match status" value="2"/>
</dbReference>
<dbReference type="EMBL" id="QDDR01000011">
    <property type="protein sequence ID" value="PVE45863.1"/>
    <property type="molecule type" value="Genomic_DNA"/>
</dbReference>
<keyword evidence="3" id="KW-1185">Reference proteome</keyword>
<dbReference type="Pfam" id="PF09039">
    <property type="entry name" value="HTH_Tnp_Mu_2"/>
    <property type="match status" value="1"/>
</dbReference>
<dbReference type="OrthoDB" id="5287589at2"/>
<evidence type="ECO:0000259" key="1">
    <source>
        <dbReference type="PROSITE" id="PS51702"/>
    </source>
</evidence>
<organism evidence="2 3">
    <name type="scientific">Pararhodobacter aggregans</name>
    <dbReference type="NCBI Taxonomy" id="404875"/>
    <lineage>
        <taxon>Bacteria</taxon>
        <taxon>Pseudomonadati</taxon>
        <taxon>Pseudomonadota</taxon>
        <taxon>Alphaproteobacteria</taxon>
        <taxon>Rhodobacterales</taxon>
        <taxon>Paracoccaceae</taxon>
        <taxon>Pararhodobacter</taxon>
    </lineage>
</organism>
<sequence>MTELAPAKHWWTAQELADAALPDLPTTRQNVERWIARVNLRANPGLARRRTGRGGGWEYHWSALPLAARRMLLAGAAEPVRANAVTRGQAWDWFEGLPEDVQAKARERLAAVQSVEALEGRLGRDLAAREVAAMRGVSPRTLWNWLALVEGVRPDDRLPHLAPKHRAVVRKMQRAEFDEEFFDWLKADYLRLAGPSFSSCYRRAERVAKDKGWTPAPERTMRRYLDARVCPLVSTVSPQTFRTWATGLLRASYQRRKSVRRTSASGCSFWPTPTFKSAGNRACIMLTPERGVVFQTDMNQTGSQVGLKNAASSWTLMWTLLMAAG</sequence>
<dbReference type="PROSITE" id="PS51702">
    <property type="entry name" value="HTH_MU"/>
    <property type="match status" value="1"/>
</dbReference>
<comment type="caution">
    <text evidence="2">The sequence shown here is derived from an EMBL/GenBank/DDBJ whole genome shotgun (WGS) entry which is preliminary data.</text>
</comment>
<evidence type="ECO:0000313" key="2">
    <source>
        <dbReference type="EMBL" id="PVE45863.1"/>
    </source>
</evidence>